<dbReference type="Proteomes" id="UP000011058">
    <property type="component" value="Chromosome"/>
</dbReference>
<dbReference type="STRING" id="1166018.FAES_1483"/>
<gene>
    <name evidence="3" type="ORF">FAES_1483</name>
</gene>
<dbReference type="Gene3D" id="1.10.10.10">
    <property type="entry name" value="Winged helix-like DNA-binding domain superfamily/Winged helix DNA-binding domain"/>
    <property type="match status" value="1"/>
</dbReference>
<sequence>MLPSTTPEDSLTKQSVVAYKKNLKFRKALAYLYQEGSCTLAELASELHTSIPSVTNLVDQLIDDGWVIAIGTAAGNNGRRPAVFRFNPTGHYSIILDSGTHGTRLLIVNLLRQILFERSVDYPLEDRPEFSAFLVDFVNDCLLDSGLARQDMLGVGLSLPGLIDSRQSLNLSYPGLGMPGQSLTSWLELQWQLPVFLLNDTKATALGEHRFGRAKGKQHALAINIDWGVGLGIIINGDVFQGASGFAGELGHIQADPKGSLCYCGKIGCVDTLASASALVRRVQQAVVSGQATHLASLRHVPEQITVSQIVQAAYQGDAFAIEQLYETGSHLGKALAIAVTLFNPEIIIVDGVLAEASLFVTNALQQAINRYCLSGFRDTLTVEITQLNGDAKWLGTHAHLIENLFAAA</sequence>
<organism evidence="3 4">
    <name type="scientific">Fibrella aestuarina BUZ 2</name>
    <dbReference type="NCBI Taxonomy" id="1166018"/>
    <lineage>
        <taxon>Bacteria</taxon>
        <taxon>Pseudomonadati</taxon>
        <taxon>Bacteroidota</taxon>
        <taxon>Cytophagia</taxon>
        <taxon>Cytophagales</taxon>
        <taxon>Spirosomataceae</taxon>
        <taxon>Fibrella</taxon>
    </lineage>
</organism>
<dbReference type="AlphaFoldDB" id="I0K5U0"/>
<dbReference type="RefSeq" id="WP_015330592.1">
    <property type="nucleotide sequence ID" value="NC_020054.1"/>
</dbReference>
<dbReference type="InterPro" id="IPR049874">
    <property type="entry name" value="ROK_cs"/>
</dbReference>
<reference evidence="3 4" key="1">
    <citation type="journal article" date="2012" name="J. Bacteriol.">
        <title>Genome Sequence of Fibrella aestuarina BUZ 2T, a Filamentous Marine Bacterium.</title>
        <authorList>
            <person name="Filippini M."/>
            <person name="Qi W."/>
            <person name="Blom J."/>
            <person name="Goesmann A."/>
            <person name="Smits T.H."/>
            <person name="Bagheri H.C."/>
        </authorList>
    </citation>
    <scope>NUCLEOTIDE SEQUENCE [LARGE SCALE GENOMIC DNA]</scope>
    <source>
        <strain evidence="4">BUZ 2T</strain>
    </source>
</reference>
<name>I0K5U0_9BACT</name>
<feature type="domain" description="HTH marR-type" evidence="2">
    <location>
        <begin position="28"/>
        <end position="67"/>
    </location>
</feature>
<dbReference type="OrthoDB" id="9810372at2"/>
<dbReference type="InterPro" id="IPR043129">
    <property type="entry name" value="ATPase_NBD"/>
</dbReference>
<dbReference type="SUPFAM" id="SSF46785">
    <property type="entry name" value="Winged helix' DNA-binding domain"/>
    <property type="match status" value="1"/>
</dbReference>
<keyword evidence="4" id="KW-1185">Reference proteome</keyword>
<dbReference type="InterPro" id="IPR000600">
    <property type="entry name" value="ROK"/>
</dbReference>
<accession>I0K5U0</accession>
<dbReference type="Pfam" id="PF00480">
    <property type="entry name" value="ROK"/>
    <property type="match status" value="1"/>
</dbReference>
<dbReference type="PANTHER" id="PTHR18964:SF149">
    <property type="entry name" value="BIFUNCTIONAL UDP-N-ACETYLGLUCOSAMINE 2-EPIMERASE_N-ACETYLMANNOSAMINE KINASE"/>
    <property type="match status" value="1"/>
</dbReference>
<evidence type="ECO:0000256" key="1">
    <source>
        <dbReference type="ARBA" id="ARBA00006479"/>
    </source>
</evidence>
<protein>
    <submittedName>
        <fullName evidence="3">N-acetylglucosamine repressor</fullName>
    </submittedName>
</protein>
<dbReference type="Gene3D" id="3.30.420.40">
    <property type="match status" value="2"/>
</dbReference>
<dbReference type="EMBL" id="HE796683">
    <property type="protein sequence ID" value="CCG99493.1"/>
    <property type="molecule type" value="Genomic_DNA"/>
</dbReference>
<dbReference type="GO" id="GO:0003700">
    <property type="term" value="F:DNA-binding transcription factor activity"/>
    <property type="evidence" value="ECO:0007669"/>
    <property type="project" value="InterPro"/>
</dbReference>
<dbReference type="Pfam" id="PF01047">
    <property type="entry name" value="MarR"/>
    <property type="match status" value="1"/>
</dbReference>
<proteinExistence type="inferred from homology"/>
<dbReference type="HOGENOM" id="CLU_036604_13_1_10"/>
<evidence type="ECO:0000313" key="3">
    <source>
        <dbReference type="EMBL" id="CCG99493.1"/>
    </source>
</evidence>
<dbReference type="eggNOG" id="COG1940">
    <property type="taxonomic scope" value="Bacteria"/>
</dbReference>
<dbReference type="InterPro" id="IPR036390">
    <property type="entry name" value="WH_DNA-bd_sf"/>
</dbReference>
<dbReference type="PROSITE" id="PS01125">
    <property type="entry name" value="ROK"/>
    <property type="match status" value="1"/>
</dbReference>
<dbReference type="InterPro" id="IPR036388">
    <property type="entry name" value="WH-like_DNA-bd_sf"/>
</dbReference>
<dbReference type="PANTHER" id="PTHR18964">
    <property type="entry name" value="ROK (REPRESSOR, ORF, KINASE) FAMILY"/>
    <property type="match status" value="1"/>
</dbReference>
<dbReference type="eggNOG" id="COG1846">
    <property type="taxonomic scope" value="Bacteria"/>
</dbReference>
<dbReference type="InterPro" id="IPR000835">
    <property type="entry name" value="HTH_MarR-typ"/>
</dbReference>
<evidence type="ECO:0000313" key="4">
    <source>
        <dbReference type="Proteomes" id="UP000011058"/>
    </source>
</evidence>
<dbReference type="KEGG" id="fae:FAES_1483"/>
<comment type="similarity">
    <text evidence="1">Belongs to the ROK (NagC/XylR) family.</text>
</comment>
<dbReference type="SUPFAM" id="SSF53067">
    <property type="entry name" value="Actin-like ATPase domain"/>
    <property type="match status" value="1"/>
</dbReference>
<evidence type="ECO:0000259" key="2">
    <source>
        <dbReference type="Pfam" id="PF01047"/>
    </source>
</evidence>